<feature type="region of interest" description="Disordered" evidence="1">
    <location>
        <begin position="83"/>
        <end position="113"/>
    </location>
</feature>
<evidence type="ECO:0000256" key="1">
    <source>
        <dbReference type="SAM" id="MobiDB-lite"/>
    </source>
</evidence>
<dbReference type="EMBL" id="JAAAID010002008">
    <property type="protein sequence ID" value="KAG0008187.1"/>
    <property type="molecule type" value="Genomic_DNA"/>
</dbReference>
<feature type="compositionally biased region" description="Low complexity" evidence="1">
    <location>
        <begin position="101"/>
        <end position="113"/>
    </location>
</feature>
<reference evidence="2" key="1">
    <citation type="journal article" date="2020" name="Fungal Divers.">
        <title>Resolving the Mortierellaceae phylogeny through synthesis of multi-gene phylogenetics and phylogenomics.</title>
        <authorList>
            <person name="Vandepol N."/>
            <person name="Liber J."/>
            <person name="Desiro A."/>
            <person name="Na H."/>
            <person name="Kennedy M."/>
            <person name="Barry K."/>
            <person name="Grigoriev I.V."/>
            <person name="Miller A.N."/>
            <person name="O'Donnell K."/>
            <person name="Stajich J.E."/>
            <person name="Bonito G."/>
        </authorList>
    </citation>
    <scope>NUCLEOTIDE SEQUENCE</scope>
    <source>
        <strain evidence="2">NRRL 2769</strain>
    </source>
</reference>
<proteinExistence type="predicted"/>
<evidence type="ECO:0000313" key="3">
    <source>
        <dbReference type="Proteomes" id="UP000703661"/>
    </source>
</evidence>
<organism evidence="2 3">
    <name type="scientific">Entomortierella chlamydospora</name>
    <dbReference type="NCBI Taxonomy" id="101097"/>
    <lineage>
        <taxon>Eukaryota</taxon>
        <taxon>Fungi</taxon>
        <taxon>Fungi incertae sedis</taxon>
        <taxon>Mucoromycota</taxon>
        <taxon>Mortierellomycotina</taxon>
        <taxon>Mortierellomycetes</taxon>
        <taxon>Mortierellales</taxon>
        <taxon>Mortierellaceae</taxon>
        <taxon>Entomortierella</taxon>
    </lineage>
</organism>
<gene>
    <name evidence="2" type="ORF">BGZ80_003754</name>
</gene>
<evidence type="ECO:0000313" key="2">
    <source>
        <dbReference type="EMBL" id="KAG0008187.1"/>
    </source>
</evidence>
<dbReference type="AlphaFoldDB" id="A0A9P6MNL4"/>
<accession>A0A9P6MNL4</accession>
<sequence length="492" mass="55796">MKKGQSADDLFQKYKNDLHRIAASNDVSAALRRRAKKIAENITEEIFEEQYEDYSLSGSKRKAQSAMLGAFYDIIRGAGSRSSNISAAGSSNGKTLKRTNSSMSEDSMSGFSDGIGADTPNSGYCTPPPKLDIELSQFNMGVLECLGQRCTWSSHTNEKDVNIVRAFKRYKDIHASIFELSNDEIMDLTSGSTFVASLSDEEHGFVLDEITLMDDTMAVDDLDLVFKNSCCFEDVEQWTYKNILDTSIKRLLLILVDTWGSYYQSRPKLLEKQAVADFLAPVISSSFKQVEMVTLTREIPVAAVSWRKNFNKDPRLDKMDYPACADIVVTSKTGKQLCILESSRIDETKQEKDVQDHWKIARTLRDMWNYKAEKLSLTRHVPSTMATFGMQFFSGRLRFYQLDFCGGYRFYEIGSVDVPLAKDDFIAMTPRYIKSVMQFAVRIQQNAQVCENSRLLTQREKLERARMIKLITQTQTSPPLKSRKANSGKHRA</sequence>
<protein>
    <submittedName>
        <fullName evidence="2">Uncharacterized protein</fullName>
    </submittedName>
</protein>
<feature type="compositionally biased region" description="Low complexity" evidence="1">
    <location>
        <begin position="83"/>
        <end position="93"/>
    </location>
</feature>
<name>A0A9P6MNL4_9FUNG</name>
<dbReference type="Proteomes" id="UP000703661">
    <property type="component" value="Unassembled WGS sequence"/>
</dbReference>
<comment type="caution">
    <text evidence="2">The sequence shown here is derived from an EMBL/GenBank/DDBJ whole genome shotgun (WGS) entry which is preliminary data.</text>
</comment>
<keyword evidence="3" id="KW-1185">Reference proteome</keyword>
<dbReference type="OrthoDB" id="2384033at2759"/>